<reference evidence="3" key="1">
    <citation type="journal article" date="2019" name="Int. J. Syst. Evol. Microbiol.">
        <title>The Global Catalogue of Microorganisms (GCM) 10K type strain sequencing project: providing services to taxonomists for standard genome sequencing and annotation.</title>
        <authorList>
            <consortium name="The Broad Institute Genomics Platform"/>
            <consortium name="The Broad Institute Genome Sequencing Center for Infectious Disease"/>
            <person name="Wu L."/>
            <person name="Ma J."/>
        </authorList>
    </citation>
    <scope>NUCLEOTIDE SEQUENCE [LARGE SCALE GENOMIC DNA]</scope>
    <source>
        <strain evidence="3">JCM 14718</strain>
    </source>
</reference>
<feature type="coiled-coil region" evidence="1">
    <location>
        <begin position="307"/>
        <end position="348"/>
    </location>
</feature>
<name>A0ABP4UDT1_9ACTN</name>
<keyword evidence="1" id="KW-0175">Coiled coil</keyword>
<evidence type="ECO:0000256" key="1">
    <source>
        <dbReference type="SAM" id="Coils"/>
    </source>
</evidence>
<evidence type="ECO:0000313" key="2">
    <source>
        <dbReference type="EMBL" id="GAA1701812.1"/>
    </source>
</evidence>
<dbReference type="EMBL" id="BAAANY010000023">
    <property type="protein sequence ID" value="GAA1701812.1"/>
    <property type="molecule type" value="Genomic_DNA"/>
</dbReference>
<sequence length="398" mass="45048">MTSYEVGTTALYRGKYRERQTDGRWYDREGSWMGADASVGWGYTDITPPGPPLPAGTVLDPSKRYVRRDSWPESTWVQIVSFVDGAWQGQDVDFIVWRTTNDEDRTYVVETCVYREIREPRSARPETEARPEWAVVKGPASWAAYTADRDDGGKVLEELRLRRRELVAAMVDVERLRADKTAAQVMWDAYRDEARDAEKGRALAEAEADEARAECTRLFDLVITVADEKFAARDERDELGRKLDEIQDLCQQYAAACVGNPVESVRQALVNLDEFRNEAHVFRSRIAVSEARRKVNFADLTHVREDHDALQAQITEHERVRAAQQDQIRALEAKHAVAETALKDARRVINRGLSKKKAAADAPGFLTSVGYWSDEAAAWFNANVQQQEDSPSVGSFTD</sequence>
<gene>
    <name evidence="2" type="ORF">GCM10009765_59250</name>
</gene>
<evidence type="ECO:0000313" key="3">
    <source>
        <dbReference type="Proteomes" id="UP001500618"/>
    </source>
</evidence>
<comment type="caution">
    <text evidence="2">The sequence shown here is derived from an EMBL/GenBank/DDBJ whole genome shotgun (WGS) entry which is preliminary data.</text>
</comment>
<accession>A0ABP4UDT1</accession>
<dbReference type="Proteomes" id="UP001500618">
    <property type="component" value="Unassembled WGS sequence"/>
</dbReference>
<feature type="coiled-coil region" evidence="1">
    <location>
        <begin position="156"/>
        <end position="214"/>
    </location>
</feature>
<organism evidence="2 3">
    <name type="scientific">Fodinicola feengrottensis</name>
    <dbReference type="NCBI Taxonomy" id="435914"/>
    <lineage>
        <taxon>Bacteria</taxon>
        <taxon>Bacillati</taxon>
        <taxon>Actinomycetota</taxon>
        <taxon>Actinomycetes</taxon>
        <taxon>Mycobacteriales</taxon>
        <taxon>Fodinicola</taxon>
    </lineage>
</organism>
<keyword evidence="3" id="KW-1185">Reference proteome</keyword>
<protein>
    <submittedName>
        <fullName evidence="2">Uncharacterized protein</fullName>
    </submittedName>
</protein>
<proteinExistence type="predicted"/>
<dbReference type="RefSeq" id="WP_344313573.1">
    <property type="nucleotide sequence ID" value="NZ_BAAANY010000023.1"/>
</dbReference>